<feature type="compositionally biased region" description="Polar residues" evidence="6">
    <location>
        <begin position="157"/>
        <end position="166"/>
    </location>
</feature>
<dbReference type="Gene3D" id="3.90.1750.10">
    <property type="entry name" value="Hect, E3 ligase catalytic domains"/>
    <property type="match status" value="1"/>
</dbReference>
<dbReference type="EMBL" id="APWK03000034">
    <property type="protein sequence ID" value="PHH53949.1"/>
    <property type="molecule type" value="Genomic_DNA"/>
</dbReference>
<feature type="region of interest" description="Disordered" evidence="6">
    <location>
        <begin position="367"/>
        <end position="406"/>
    </location>
</feature>
<dbReference type="CDD" id="cd00078">
    <property type="entry name" value="HECTc"/>
    <property type="match status" value="1"/>
</dbReference>
<feature type="region of interest" description="Disordered" evidence="6">
    <location>
        <begin position="800"/>
        <end position="819"/>
    </location>
</feature>
<sequence length="1385" mass="154447">MAPWFRSRSAVRSRSDSNLSAHRSNNLPQQEFLPHLHPSTTANFFQDTLSISGSSATQTPTVLQPIIRQTRSQISQPCANGSGRFENGSQIRGAPRMQAQGEIKSETKVQTQRHSQNQIQTPIYPQTQPQAQPQIQTHFQLSPTSSATPSTPSSTSEQYPPFQTRQRSIRFKPETFDRGNPRQSRSRNHVRSQSHSTCYTPPASVSRTSTTASIDDTLASKSKGPTVYTTAYTTSTAAVTTATSTTATPTPTPTHTPTHTSDMNHQRQQQPPPSSQRQSNLPSRPRSVSNPMDIFLSSLQPQPSSTPQRALSTNTRRHSGLRRAGAAVFAAARRRTGHRSDSDSDGDTMPTQEQTQAQIQAFLQLQPAPQPAPAPQKAPQKAPQQPKGAGHSRGRSIGGLAGRSNGPAWLGDEEAYRMGPCMTCDAQMRWPREAEAFRCTGCLTINDVIPRKPQRVEPSASATTSSILLDRSHTESSLHKIPRKPVRSSAIPSKSMNIISIETTRTIIVECLEQFLFGVLFSGPADRAVQNGTSNGTSADNDFGTKPRSESRIEPKRIFRRLEDYIMNSFSKDQCVNSSFSSLPSTAQTPSPGVVPSAPGQAIIKPQNLTGVKSPQIDWDGLLEWYNIVINVGENWQQIYSQLGGAADPSVVASINHVSLERQILQAQEHVQKALLKATEQLLKRPGRLLKSPDDIRFLLIIIENPLLGSDPACFQGVLQPDLAKKQHRRLSSRENRDGTIRPLIGYHSGIIKRIFGLLSNASPECQNHLRQWWARFSRDRFIWTKDMASRFLAYRLTRHREKQQRPPPPDPYSQLIPEIPSSSTAAQAHSAIESFMSAGDTHNNRDSRRDTKKNKPELHEIPRDDWQIKAVTKILSILFAANEIPSSDPDKTVVRHGIKMHTKYVPASDFYIPMLDLMNSADDFDAWENRSQQFCFCHYPFLLGMAAKKQIIEHDAKRQMAARARDAFFSRVLTSSNDATNEALERFFVLDVRRDCLVEDSFRGVSSAMTSGPNNLKKGLRIVFRGEEGLDYGGPRKEWFLQLVRELFNPDHGLFVYDEDSHFCYFNPYSLEHSDTYFLVGIVLGLAIYNSTILDVALPPFAFRKLMAAAPHPSRVGNPGGAPNPSVAHRWAPMTYSLADLAEYRPRLAIGLQALLDYEGSDVEDVFCLDFTITVDRFGTPVVLPLCPGGASRSVTSANRHEYVSLYVRFVLDSSVTRQFEPFCRGFYTVCAGSTALSLCQPEEVELLIRGSDEALDIDALRAVAVYENWRRRSDDLGSSASGRYRRVQPEEEPVVRWFWQTFAEASPQNQRKLLVFITGSDRIPAGGAASLVIKVTCLGDDVDRFPIARTCFNMLSLYRYRTKAMLEQKLWMAVHESEGFGLK</sequence>
<dbReference type="Pfam" id="PF00632">
    <property type="entry name" value="HECT"/>
    <property type="match status" value="1"/>
</dbReference>
<feature type="compositionally biased region" description="Polar residues" evidence="6">
    <location>
        <begin position="193"/>
        <end position="211"/>
    </location>
</feature>
<feature type="region of interest" description="Disordered" evidence="6">
    <location>
        <begin position="140"/>
        <end position="211"/>
    </location>
</feature>
<comment type="catalytic activity">
    <reaction evidence="1">
        <text>S-ubiquitinyl-[E2 ubiquitin-conjugating enzyme]-L-cysteine + [acceptor protein]-L-lysine = [E2 ubiquitin-conjugating enzyme]-L-cysteine + N(6)-ubiquitinyl-[acceptor protein]-L-lysine.</text>
        <dbReference type="EC" id="2.3.2.26"/>
    </reaction>
</comment>
<feature type="region of interest" description="Disordered" evidence="6">
    <location>
        <begin position="240"/>
        <end position="354"/>
    </location>
</feature>
<evidence type="ECO:0000256" key="1">
    <source>
        <dbReference type="ARBA" id="ARBA00000885"/>
    </source>
</evidence>
<dbReference type="FunFam" id="3.30.2160.10:FF:000004">
    <property type="entry name" value="probable E3 ubiquitin-protein ligase HERC4 isoform X1"/>
    <property type="match status" value="1"/>
</dbReference>
<accession>A0A2C5WYP7</accession>
<feature type="compositionally biased region" description="Low complexity" evidence="6">
    <location>
        <begin position="377"/>
        <end position="386"/>
    </location>
</feature>
<comment type="caution">
    <text evidence="8">The sequence shown here is derived from an EMBL/GenBank/DDBJ whole genome shotgun (WGS) entry which is preliminary data.</text>
</comment>
<feature type="compositionally biased region" description="Low complexity" evidence="6">
    <location>
        <begin position="1"/>
        <end position="12"/>
    </location>
</feature>
<dbReference type="InterPro" id="IPR044611">
    <property type="entry name" value="E3A/B/C-like"/>
</dbReference>
<dbReference type="InterPro" id="IPR000569">
    <property type="entry name" value="HECT_dom"/>
</dbReference>
<feature type="compositionally biased region" description="Low complexity" evidence="6">
    <location>
        <begin position="296"/>
        <end position="305"/>
    </location>
</feature>
<feature type="compositionally biased region" description="Polar residues" evidence="6">
    <location>
        <begin position="531"/>
        <end position="540"/>
    </location>
</feature>
<dbReference type="SUPFAM" id="SSF56204">
    <property type="entry name" value="Hect, E3 ligase catalytic domain"/>
    <property type="match status" value="1"/>
</dbReference>
<feature type="compositionally biased region" description="Low complexity" evidence="6">
    <location>
        <begin position="240"/>
        <end position="260"/>
    </location>
</feature>
<feature type="domain" description="HECT" evidence="7">
    <location>
        <begin position="1013"/>
        <end position="1385"/>
    </location>
</feature>
<name>A0A2C5WYP7_9PEZI</name>
<dbReference type="PROSITE" id="PS50237">
    <property type="entry name" value="HECT"/>
    <property type="match status" value="1"/>
</dbReference>
<dbReference type="PANTHER" id="PTHR45700:SF9">
    <property type="entry name" value="HECT-TYPE E3 UBIQUITIN TRANSFERASE"/>
    <property type="match status" value="1"/>
</dbReference>
<dbReference type="GO" id="GO:0000209">
    <property type="term" value="P:protein polyubiquitination"/>
    <property type="evidence" value="ECO:0007669"/>
    <property type="project" value="InterPro"/>
</dbReference>
<feature type="region of interest" description="Disordered" evidence="6">
    <location>
        <begin position="531"/>
        <end position="550"/>
    </location>
</feature>
<protein>
    <recommendedName>
        <fullName evidence="2">HECT-type E3 ubiquitin transferase</fullName>
        <ecNumber evidence="2">2.3.2.26</ecNumber>
    </recommendedName>
</protein>
<evidence type="ECO:0000256" key="2">
    <source>
        <dbReference type="ARBA" id="ARBA00012485"/>
    </source>
</evidence>
<dbReference type="STRING" id="1035309.A0A2C5WYP7"/>
<feature type="active site" description="Glycyl thioester intermediate" evidence="5">
    <location>
        <position position="1353"/>
    </location>
</feature>
<dbReference type="Proteomes" id="UP000222788">
    <property type="component" value="Unassembled WGS sequence"/>
</dbReference>
<feature type="region of interest" description="Disordered" evidence="6">
    <location>
        <begin position="836"/>
        <end position="862"/>
    </location>
</feature>
<dbReference type="EC" id="2.3.2.26" evidence="2"/>
<organism evidence="8 9">
    <name type="scientific">Ceratocystis fimbriata CBS 114723</name>
    <dbReference type="NCBI Taxonomy" id="1035309"/>
    <lineage>
        <taxon>Eukaryota</taxon>
        <taxon>Fungi</taxon>
        <taxon>Dikarya</taxon>
        <taxon>Ascomycota</taxon>
        <taxon>Pezizomycotina</taxon>
        <taxon>Sordariomycetes</taxon>
        <taxon>Hypocreomycetidae</taxon>
        <taxon>Microascales</taxon>
        <taxon>Ceratocystidaceae</taxon>
        <taxon>Ceratocystis</taxon>
    </lineage>
</organism>
<reference evidence="8 9" key="2">
    <citation type="journal article" date="2013" name="IMA Fungus">
        <title>IMA Genome-F 1: Ceratocystis fimbriata: Draft nuclear genome sequence for the plant pathogen, Ceratocystis fimbriata.</title>
        <authorList>
            <person name="Wilken P.M."/>
            <person name="Steenkamp E.T."/>
            <person name="Wingfield M.J."/>
            <person name="de Beer Z.W."/>
            <person name="Wingfield B.D."/>
        </authorList>
    </citation>
    <scope>NUCLEOTIDE SEQUENCE [LARGE SCALE GENOMIC DNA]</scope>
    <source>
        <strain evidence="8 9">CBS 114723</strain>
    </source>
</reference>
<feature type="compositionally biased region" description="Basic and acidic residues" evidence="6">
    <location>
        <begin position="171"/>
        <end position="180"/>
    </location>
</feature>
<dbReference type="OrthoDB" id="8068875at2759"/>
<gene>
    <name evidence="8" type="primary">Hectd2_0</name>
    <name evidence="8" type="ORF">CFIMG_002819RA</name>
</gene>
<dbReference type="SMART" id="SM00119">
    <property type="entry name" value="HECTc"/>
    <property type="match status" value="1"/>
</dbReference>
<dbReference type="PANTHER" id="PTHR45700">
    <property type="entry name" value="UBIQUITIN-PROTEIN LIGASE E3C"/>
    <property type="match status" value="1"/>
</dbReference>
<evidence type="ECO:0000313" key="9">
    <source>
        <dbReference type="Proteomes" id="UP000222788"/>
    </source>
</evidence>
<feature type="compositionally biased region" description="Low complexity" evidence="6">
    <location>
        <begin position="322"/>
        <end position="331"/>
    </location>
</feature>
<keyword evidence="9" id="KW-1185">Reference proteome</keyword>
<dbReference type="InterPro" id="IPR035983">
    <property type="entry name" value="Hect_E3_ubiquitin_ligase"/>
</dbReference>
<feature type="region of interest" description="Disordered" evidence="6">
    <location>
        <begin position="1"/>
        <end position="24"/>
    </location>
</feature>
<evidence type="ECO:0000313" key="8">
    <source>
        <dbReference type="EMBL" id="PHH53949.1"/>
    </source>
</evidence>
<dbReference type="Gene3D" id="3.30.2410.10">
    <property type="entry name" value="Hect, E3 ligase catalytic domain"/>
    <property type="match status" value="1"/>
</dbReference>
<evidence type="ECO:0000256" key="5">
    <source>
        <dbReference type="PROSITE-ProRule" id="PRU00104"/>
    </source>
</evidence>
<feature type="compositionally biased region" description="Low complexity" evidence="6">
    <location>
        <begin position="275"/>
        <end position="287"/>
    </location>
</feature>
<evidence type="ECO:0000256" key="3">
    <source>
        <dbReference type="ARBA" id="ARBA00022679"/>
    </source>
</evidence>
<evidence type="ECO:0000256" key="6">
    <source>
        <dbReference type="SAM" id="MobiDB-lite"/>
    </source>
</evidence>
<feature type="region of interest" description="Disordered" evidence="6">
    <location>
        <begin position="73"/>
        <end position="118"/>
    </location>
</feature>
<feature type="compositionally biased region" description="Low complexity" evidence="6">
    <location>
        <begin position="140"/>
        <end position="156"/>
    </location>
</feature>
<dbReference type="Gene3D" id="3.30.2160.10">
    <property type="entry name" value="Hect, E3 ligase catalytic domain"/>
    <property type="match status" value="1"/>
</dbReference>
<keyword evidence="4 5" id="KW-0833">Ubl conjugation pathway</keyword>
<reference evidence="8 9" key="1">
    <citation type="journal article" date="2013" name="Fungal Biol.">
        <title>Analysis of microsatellite markers in the genome of the plant pathogen Ceratocystis fimbriata.</title>
        <authorList>
            <person name="Simpson M.C."/>
            <person name="Wilken P.M."/>
            <person name="Coetzee M.P."/>
            <person name="Wingfield M.J."/>
            <person name="Wingfield B.D."/>
        </authorList>
    </citation>
    <scope>NUCLEOTIDE SEQUENCE [LARGE SCALE GENOMIC DNA]</scope>
    <source>
        <strain evidence="8 9">CBS 114723</strain>
    </source>
</reference>
<evidence type="ECO:0000259" key="7">
    <source>
        <dbReference type="PROSITE" id="PS50237"/>
    </source>
</evidence>
<dbReference type="GO" id="GO:0061630">
    <property type="term" value="F:ubiquitin protein ligase activity"/>
    <property type="evidence" value="ECO:0007669"/>
    <property type="project" value="UniProtKB-EC"/>
</dbReference>
<evidence type="ECO:0000256" key="4">
    <source>
        <dbReference type="ARBA" id="ARBA00022786"/>
    </source>
</evidence>
<proteinExistence type="predicted"/>
<feature type="compositionally biased region" description="Basic and acidic residues" evidence="6">
    <location>
        <begin position="843"/>
        <end position="862"/>
    </location>
</feature>
<keyword evidence="3" id="KW-0808">Transferase</keyword>